<keyword evidence="8" id="KW-0812">Transmembrane</keyword>
<keyword evidence="8" id="KW-0472">Membrane</keyword>
<evidence type="ECO:0000256" key="4">
    <source>
        <dbReference type="ARBA" id="ARBA00022801"/>
    </source>
</evidence>
<dbReference type="EC" id="3.1.1.117" evidence="7"/>
<feature type="transmembrane region" description="Helical" evidence="8">
    <location>
        <begin position="12"/>
        <end position="34"/>
    </location>
</feature>
<dbReference type="OrthoDB" id="3781271at2759"/>
<feature type="domain" description="4-O-methyl-glucuronoyl methylesterase-like" evidence="9">
    <location>
        <begin position="110"/>
        <end position="340"/>
    </location>
</feature>
<keyword evidence="5" id="KW-0439">Lignin degradation</keyword>
<proteinExistence type="inferred from homology"/>
<organism evidence="10 11">
    <name type="scientific">Didymosphaeria variabile</name>
    <dbReference type="NCBI Taxonomy" id="1932322"/>
    <lineage>
        <taxon>Eukaryota</taxon>
        <taxon>Fungi</taxon>
        <taxon>Dikarya</taxon>
        <taxon>Ascomycota</taxon>
        <taxon>Pezizomycotina</taxon>
        <taxon>Dothideomycetes</taxon>
        <taxon>Pleosporomycetidae</taxon>
        <taxon>Pleosporales</taxon>
        <taxon>Massarineae</taxon>
        <taxon>Didymosphaeriaceae</taxon>
        <taxon>Didymosphaeria</taxon>
    </lineage>
</organism>
<accession>A0A9W8XFS7</accession>
<evidence type="ECO:0000259" key="9">
    <source>
        <dbReference type="Pfam" id="PF22244"/>
    </source>
</evidence>
<evidence type="ECO:0000256" key="3">
    <source>
        <dbReference type="ARBA" id="ARBA00022729"/>
    </source>
</evidence>
<evidence type="ECO:0000256" key="8">
    <source>
        <dbReference type="SAM" id="Phobius"/>
    </source>
</evidence>
<evidence type="ECO:0000256" key="1">
    <source>
        <dbReference type="ARBA" id="ARBA00010092"/>
    </source>
</evidence>
<name>A0A9W8XFS7_9PLEO</name>
<evidence type="ECO:0000313" key="10">
    <source>
        <dbReference type="EMBL" id="KAJ4348829.1"/>
    </source>
</evidence>
<keyword evidence="8" id="KW-1133">Transmembrane helix</keyword>
<comment type="caution">
    <text evidence="10">The sequence shown here is derived from an EMBL/GenBank/DDBJ whole genome shotgun (WGS) entry which is preliminary data.</text>
</comment>
<dbReference type="GeneID" id="80913737"/>
<keyword evidence="3" id="KW-0732">Signal</keyword>
<dbReference type="SUPFAM" id="SSF53474">
    <property type="entry name" value="alpha/beta-Hydrolases"/>
    <property type="match status" value="1"/>
</dbReference>
<dbReference type="RefSeq" id="XP_056068217.1">
    <property type="nucleotide sequence ID" value="XM_056218952.1"/>
</dbReference>
<gene>
    <name evidence="10" type="ORF">N0V89_010207</name>
</gene>
<dbReference type="InterPro" id="IPR054579">
    <property type="entry name" value="GCE-like_dom"/>
</dbReference>
<dbReference type="GO" id="GO:0046274">
    <property type="term" value="P:lignin catabolic process"/>
    <property type="evidence" value="ECO:0007669"/>
    <property type="project" value="UniProtKB-KW"/>
</dbReference>
<dbReference type="Gene3D" id="3.40.50.1820">
    <property type="entry name" value="alpha/beta hydrolase"/>
    <property type="match status" value="1"/>
</dbReference>
<evidence type="ECO:0000256" key="6">
    <source>
        <dbReference type="ARBA" id="ARBA00024511"/>
    </source>
</evidence>
<dbReference type="Proteomes" id="UP001140513">
    <property type="component" value="Unassembled WGS sequence"/>
</dbReference>
<dbReference type="Pfam" id="PF22244">
    <property type="entry name" value="GCE_fung"/>
    <property type="match status" value="1"/>
</dbReference>
<reference evidence="10" key="1">
    <citation type="submission" date="2022-10" db="EMBL/GenBank/DDBJ databases">
        <title>Tapping the CABI collections for fungal endophytes: first genome assemblies for Collariella, Neodidymelliopsis, Ascochyta clinopodiicola, Didymella pomorum, Didymosphaeria variabile, Neocosmospora piperis and Neocucurbitaria cava.</title>
        <authorList>
            <person name="Hill R."/>
        </authorList>
    </citation>
    <scope>NUCLEOTIDE SEQUENCE</scope>
    <source>
        <strain evidence="10">IMI 356815</strain>
    </source>
</reference>
<keyword evidence="11" id="KW-1185">Reference proteome</keyword>
<evidence type="ECO:0000256" key="7">
    <source>
        <dbReference type="ARBA" id="ARBA00026105"/>
    </source>
</evidence>
<evidence type="ECO:0000313" key="11">
    <source>
        <dbReference type="Proteomes" id="UP001140513"/>
    </source>
</evidence>
<dbReference type="EMBL" id="JAPEUX010000007">
    <property type="protein sequence ID" value="KAJ4348829.1"/>
    <property type="molecule type" value="Genomic_DNA"/>
</dbReference>
<evidence type="ECO:0000256" key="5">
    <source>
        <dbReference type="ARBA" id="ARBA00023185"/>
    </source>
</evidence>
<keyword evidence="2" id="KW-0719">Serine esterase</keyword>
<sequence>MWAITRLESADTGLVSFIMLSLLYTLILTATAALGQNTTCPSLPTTINYAANPKLPDPFLPLSGSRITSKAQWPCRKEEIRQLLQRYSYGVLPTTKPTVTTTMSGTTLTIKVADGGKSMSFSVTIKLPTSGTAPYPAIIAYGGASIPIPNTVATITYQNFDMAADNGRGKGKFYDLYGSSHNAGGLIAAAWGVDRIMDALEMTPTAKIDPKRVGVTGCSRNGKGSIIAGAFVDRLALALPQEGGQSAAGCWRIADEIQKNGTKVETAHQIVNGDSWFSTDFSKYVDAVPTLPWDNHMMHALYADPPRGLLVIENSAIEYLGPTSNYHCATAGRMVHEALGVKDRFGLTQVSHSDHCGFPSASQAPLTAFINRFLLKQEVSTDIWKTDGKFTIDEGRWVDWTVPKLS</sequence>
<evidence type="ECO:0000256" key="2">
    <source>
        <dbReference type="ARBA" id="ARBA00022487"/>
    </source>
</evidence>
<comment type="similarity">
    <text evidence="1">Belongs to the carbohydrate esterase 15 (CE15) family.</text>
</comment>
<dbReference type="AlphaFoldDB" id="A0A9W8XFS7"/>
<protein>
    <recommendedName>
        <fullName evidence="7">(4-O-methyl)-D-glucuronate--lignin esterase</fullName>
        <ecNumber evidence="7">3.1.1.117</ecNumber>
    </recommendedName>
</protein>
<dbReference type="InterPro" id="IPR029058">
    <property type="entry name" value="AB_hydrolase_fold"/>
</dbReference>
<comment type="catalytic activity">
    <reaction evidence="6">
        <text>a 4-O-methyl-alpha-D-glucuronosyl ester derivative + H2O = 4-O-methyl-alpha-D-glucuronate derivative + an alcohol + H(+)</text>
        <dbReference type="Rhea" id="RHEA:67452"/>
        <dbReference type="ChEBI" id="CHEBI:15377"/>
        <dbReference type="ChEBI" id="CHEBI:15378"/>
        <dbReference type="ChEBI" id="CHEBI:30879"/>
        <dbReference type="ChEBI" id="CHEBI:171667"/>
        <dbReference type="ChEBI" id="CHEBI:171668"/>
        <dbReference type="EC" id="3.1.1.117"/>
    </reaction>
    <physiologicalReaction direction="left-to-right" evidence="6">
        <dbReference type="Rhea" id="RHEA:67453"/>
    </physiologicalReaction>
</comment>
<keyword evidence="4" id="KW-0378">Hydrolase</keyword>
<dbReference type="GO" id="GO:0052689">
    <property type="term" value="F:carboxylic ester hydrolase activity"/>
    <property type="evidence" value="ECO:0007669"/>
    <property type="project" value="UniProtKB-KW"/>
</dbReference>